<protein>
    <submittedName>
        <fullName evidence="3">Uncharacterized protein</fullName>
    </submittedName>
</protein>
<keyword evidence="2" id="KW-0812">Transmembrane</keyword>
<feature type="compositionally biased region" description="Basic residues" evidence="1">
    <location>
        <begin position="110"/>
        <end position="125"/>
    </location>
</feature>
<dbReference type="AlphaFoldDB" id="A0A3N4KEV1"/>
<gene>
    <name evidence="3" type="ORF">P167DRAFT_327731</name>
</gene>
<dbReference type="InParanoid" id="A0A3N4KEV1"/>
<feature type="transmembrane region" description="Helical" evidence="2">
    <location>
        <begin position="46"/>
        <end position="67"/>
    </location>
</feature>
<evidence type="ECO:0000256" key="2">
    <source>
        <dbReference type="SAM" id="Phobius"/>
    </source>
</evidence>
<keyword evidence="4" id="KW-1185">Reference proteome</keyword>
<evidence type="ECO:0000313" key="4">
    <source>
        <dbReference type="Proteomes" id="UP000277580"/>
    </source>
</evidence>
<accession>A0A3N4KEV1</accession>
<proteinExistence type="predicted"/>
<name>A0A3N4KEV1_9PEZI</name>
<dbReference type="Proteomes" id="UP000277580">
    <property type="component" value="Unassembled WGS sequence"/>
</dbReference>
<dbReference type="EMBL" id="ML119156">
    <property type="protein sequence ID" value="RPB09054.1"/>
    <property type="molecule type" value="Genomic_DNA"/>
</dbReference>
<reference evidence="3 4" key="1">
    <citation type="journal article" date="2018" name="Nat. Ecol. Evol.">
        <title>Pezizomycetes genomes reveal the molecular basis of ectomycorrhizal truffle lifestyle.</title>
        <authorList>
            <person name="Murat C."/>
            <person name="Payen T."/>
            <person name="Noel B."/>
            <person name="Kuo A."/>
            <person name="Morin E."/>
            <person name="Chen J."/>
            <person name="Kohler A."/>
            <person name="Krizsan K."/>
            <person name="Balestrini R."/>
            <person name="Da Silva C."/>
            <person name="Montanini B."/>
            <person name="Hainaut M."/>
            <person name="Levati E."/>
            <person name="Barry K.W."/>
            <person name="Belfiori B."/>
            <person name="Cichocki N."/>
            <person name="Clum A."/>
            <person name="Dockter R.B."/>
            <person name="Fauchery L."/>
            <person name="Guy J."/>
            <person name="Iotti M."/>
            <person name="Le Tacon F."/>
            <person name="Lindquist E.A."/>
            <person name="Lipzen A."/>
            <person name="Malagnac F."/>
            <person name="Mello A."/>
            <person name="Molinier V."/>
            <person name="Miyauchi S."/>
            <person name="Poulain J."/>
            <person name="Riccioni C."/>
            <person name="Rubini A."/>
            <person name="Sitrit Y."/>
            <person name="Splivallo R."/>
            <person name="Traeger S."/>
            <person name="Wang M."/>
            <person name="Zifcakova L."/>
            <person name="Wipf D."/>
            <person name="Zambonelli A."/>
            <person name="Paolocci F."/>
            <person name="Nowrousian M."/>
            <person name="Ottonello S."/>
            <person name="Baldrian P."/>
            <person name="Spatafora J.W."/>
            <person name="Henrissat B."/>
            <person name="Nagy L.G."/>
            <person name="Aury J.M."/>
            <person name="Wincker P."/>
            <person name="Grigoriev I.V."/>
            <person name="Bonfante P."/>
            <person name="Martin F.M."/>
        </authorList>
    </citation>
    <scope>NUCLEOTIDE SEQUENCE [LARGE SCALE GENOMIC DNA]</scope>
    <source>
        <strain evidence="3 4">CCBAS932</strain>
    </source>
</reference>
<evidence type="ECO:0000313" key="3">
    <source>
        <dbReference type="EMBL" id="RPB09054.1"/>
    </source>
</evidence>
<organism evidence="3 4">
    <name type="scientific">Morchella conica CCBAS932</name>
    <dbReference type="NCBI Taxonomy" id="1392247"/>
    <lineage>
        <taxon>Eukaryota</taxon>
        <taxon>Fungi</taxon>
        <taxon>Dikarya</taxon>
        <taxon>Ascomycota</taxon>
        <taxon>Pezizomycotina</taxon>
        <taxon>Pezizomycetes</taxon>
        <taxon>Pezizales</taxon>
        <taxon>Morchellaceae</taxon>
        <taxon>Morchella</taxon>
    </lineage>
</organism>
<feature type="compositionally biased region" description="Basic and acidic residues" evidence="1">
    <location>
        <begin position="8"/>
        <end position="22"/>
    </location>
</feature>
<keyword evidence="2" id="KW-0472">Membrane</keyword>
<sequence>MFLFYKGQEGREAKTSRKKEDFFPFPRPTRRQIKQVERKKGSSDPFFLPFLLLLPLLLILLPLLLLLPLPSQKTFKSIFTLPPGSGGTGKTSRKKRRGRYPPFSNPPHQPRTHTRRDKTSRKKRGTQSLFSSDSRCPASQT</sequence>
<keyword evidence="2" id="KW-1133">Transmembrane helix</keyword>
<feature type="compositionally biased region" description="Polar residues" evidence="1">
    <location>
        <begin position="126"/>
        <end position="141"/>
    </location>
</feature>
<feature type="region of interest" description="Disordered" evidence="1">
    <location>
        <begin position="76"/>
        <end position="141"/>
    </location>
</feature>
<feature type="region of interest" description="Disordered" evidence="1">
    <location>
        <begin position="1"/>
        <end position="30"/>
    </location>
</feature>
<evidence type="ECO:0000256" key="1">
    <source>
        <dbReference type="SAM" id="MobiDB-lite"/>
    </source>
</evidence>